<gene>
    <name evidence="8" type="primary">LOC117238951</name>
</gene>
<dbReference type="Proteomes" id="UP000504631">
    <property type="component" value="Unplaced"/>
</dbReference>
<dbReference type="Pfam" id="PF00400">
    <property type="entry name" value="WD40"/>
    <property type="match status" value="3"/>
</dbReference>
<dbReference type="RefSeq" id="XP_033360155.1">
    <property type="nucleotide sequence ID" value="XM_033504264.1"/>
</dbReference>
<evidence type="ECO:0000256" key="6">
    <source>
        <dbReference type="SAM" id="SignalP"/>
    </source>
</evidence>
<keyword evidence="7" id="KW-1185">Reference proteome</keyword>
<keyword evidence="1" id="KW-0597">Phosphoprotein</keyword>
<accession>A0A6J3L4F9</accession>
<feature type="region of interest" description="Disordered" evidence="5">
    <location>
        <begin position="1050"/>
        <end position="1084"/>
    </location>
</feature>
<keyword evidence="6" id="KW-0732">Signal</keyword>
<feature type="chain" id="PRO_5027062083" evidence="6">
    <location>
        <begin position="23"/>
        <end position="1464"/>
    </location>
</feature>
<evidence type="ECO:0000256" key="4">
    <source>
        <dbReference type="PROSITE-ProRule" id="PRU00221"/>
    </source>
</evidence>
<keyword evidence="2 4" id="KW-0853">WD repeat</keyword>
<feature type="compositionally biased region" description="Pro residues" evidence="5">
    <location>
        <begin position="1059"/>
        <end position="1068"/>
    </location>
</feature>
<evidence type="ECO:0000313" key="7">
    <source>
        <dbReference type="Proteomes" id="UP000504631"/>
    </source>
</evidence>
<dbReference type="PANTHER" id="PTHR44099">
    <property type="entry name" value="RABCONNECTIN-3B, ISOFORM A"/>
    <property type="match status" value="1"/>
</dbReference>
<dbReference type="PROSITE" id="PS50082">
    <property type="entry name" value="WD_REPEATS_2"/>
    <property type="match status" value="1"/>
</dbReference>
<dbReference type="Gene3D" id="2.130.10.10">
    <property type="entry name" value="YVTN repeat-like/Quinoprotein amine dehydrogenase"/>
    <property type="match status" value="3"/>
</dbReference>
<sequence length="1464" mass="162075">MTAGTSLVVPIVLWGRIAPTHCVSCIYLSRDQKTLVTGCYDGQICLWQVDPETLKMSPRCLLVGHTAPIMCLSRASVIMEQNYIVSSSESGEMCTWDLVDGKCREAVKLTSVHTQMLPYVSAGGEDVRLFCSGYYPEVLVMDPFSLEVLFTLSSRVNPDWISALHVLRPAKRKGRFYVHTNDVVLALTTTGTVKVWTLLGHENRNSEPLYEHESKQIRCLNALAMTCCPYNQRTVLIVCSKHWQIYDAGDFSLLCSITAPCGERWMAGDFLSADRVILWSDEGRGYLYKLPAKVLVHLDSKLKGKALSSSVADNKNFHTAGVEYDQPYLYCTLTQPGVKPLSCPPAMRLVTVQKQSKTLKYLLRGDSGGVVLWTVPEVTTQQLAQICQNDRSTPLSLPPAVKTSITTAWEEMKPSPVGILDQLDSGDGHGIKLTASIYLPQQSRLVVGREDGSIIIVPATQTVMLQLLHGNHQQYDDWPPHQVLLGHSGRVNCLLYPHGAAPRYDRTHLVSGSVDFAVCLWDLYAGTLIHRFCVHAGEITQLMVPPDNCSHRIQKCVCSVASDHSVTLLSLAERKCVVLASRHLFPVVTIKWRPLDDFMIVGCSDGAVYVWQMETGHLDRVLHGIIAEEVLYACDENTITASGGSATGGELGLANPAVHFFRGLRHRNLSAIRHATQRGLHQLQQLHGGQGVDHGNQIKTKGTPLMIQGFRSNPKDPESHILFFDIEALIVQLLNDEYGAMSPGSLEAQGLISASEYQKVAALTQSASPDAHKKIAGDNWNNNEIAKNNLKRNGAFSEPNATMEVAQLILSLLHAWGIDPDLDRVCEGKLGLLRPMVPVSFGVLSKGGYMSLLLPTWQMQLEPIGEPTTQLEQRLPAELVRQERLTRAFTARAHWELSTTLTSNHLLAVVALANTLMSMNNATFVPEQERNRKMHRPGNRSTVNWNKAEEENEEIYTAQQAQIKQGWSLLATLHCVLLPDKIVSQGGVKTFKRPQVEMMARRWQHQCLEIREAAQALLLAELGRMGPKGRKTLVDSWSQYLPMYSTQEPIAPQSQNQSPPAPGSPIPPSESHTEEEDEEEELAEAEINVARKPSSVAELKRKQTTAVVLLGVIGAEFGQDVTTTNQKRDNEQRRKSSIVEGFGIGNNNLARHTSMALTHLLHAPHSPKLPLHTALRRAAIDLIGRGFTVWEPYLDVSKVLLGLLEMCCDADKLVPNMTYGLPLTPQADTCRTARHALTLIATARPAAFITTMAREVARYNTLQQNAQTLNVNMGASVLVRAKPEILRIVEQLIDKMQSEMSDLLVEVMDIILHCLDPGHLKTKPLNDVFPAVCRFNQVSHCPATRRIAVGSRNGQLALYELRGNVKCQTVPAHVASVTALAFSPEGKFLVSYSCTENKLCFWQQTSSGMFGLGNSQTRCVKSYSTAPINDVARLNPMRLARLIWINNRTVTLMLADGSETRFNV</sequence>
<dbReference type="InterPro" id="IPR049916">
    <property type="entry name" value="WDR72-like"/>
</dbReference>
<reference evidence="8" key="1">
    <citation type="submission" date="2025-08" db="UniProtKB">
        <authorList>
            <consortium name="RefSeq"/>
        </authorList>
    </citation>
    <scope>IDENTIFICATION</scope>
    <source>
        <tissue evidence="8">Muscle</tissue>
    </source>
</reference>
<feature type="signal peptide" evidence="6">
    <location>
        <begin position="1"/>
        <end position="22"/>
    </location>
</feature>
<evidence type="ECO:0000313" key="8">
    <source>
        <dbReference type="RefSeq" id="XP_033360155.1"/>
    </source>
</evidence>
<feature type="compositionally biased region" description="Acidic residues" evidence="5">
    <location>
        <begin position="1073"/>
        <end position="1084"/>
    </location>
</feature>
<name>A0A6J3L4F9_9HYME</name>
<feature type="repeat" description="WD" evidence="4">
    <location>
        <begin position="580"/>
        <end position="621"/>
    </location>
</feature>
<dbReference type="InterPro" id="IPR036322">
    <property type="entry name" value="WD40_repeat_dom_sf"/>
</dbReference>
<evidence type="ECO:0000256" key="3">
    <source>
        <dbReference type="ARBA" id="ARBA00022737"/>
    </source>
</evidence>
<dbReference type="CTD" id="31155"/>
<dbReference type="GeneID" id="117238951"/>
<dbReference type="PANTHER" id="PTHR44099:SF4">
    <property type="entry name" value="RABCONNECTIN-3B, ISOFORM A"/>
    <property type="match status" value="1"/>
</dbReference>
<dbReference type="InterPro" id="IPR001680">
    <property type="entry name" value="WD40_rpt"/>
</dbReference>
<protein>
    <submittedName>
        <fullName evidence="8">WD repeat-containing protein 7 isoform X14</fullName>
    </submittedName>
</protein>
<dbReference type="InterPro" id="IPR015943">
    <property type="entry name" value="WD40/YVTN_repeat-like_dom_sf"/>
</dbReference>
<dbReference type="FunFam" id="2.130.10.10:FF:000247">
    <property type="entry name" value="WD repeat-containing protein 72"/>
    <property type="match status" value="1"/>
</dbReference>
<evidence type="ECO:0000256" key="5">
    <source>
        <dbReference type="SAM" id="MobiDB-lite"/>
    </source>
</evidence>
<dbReference type="SMART" id="SM00320">
    <property type="entry name" value="WD40"/>
    <property type="match status" value="8"/>
</dbReference>
<dbReference type="GO" id="GO:0005737">
    <property type="term" value="C:cytoplasm"/>
    <property type="evidence" value="ECO:0007669"/>
    <property type="project" value="TreeGrafter"/>
</dbReference>
<keyword evidence="3" id="KW-0677">Repeat</keyword>
<evidence type="ECO:0000256" key="2">
    <source>
        <dbReference type="ARBA" id="ARBA00022574"/>
    </source>
</evidence>
<dbReference type="SUPFAM" id="SSF50978">
    <property type="entry name" value="WD40 repeat-like"/>
    <property type="match status" value="3"/>
</dbReference>
<organism evidence="7 8">
    <name type="scientific">Bombus vosnesenskii</name>
    <dbReference type="NCBI Taxonomy" id="207650"/>
    <lineage>
        <taxon>Eukaryota</taxon>
        <taxon>Metazoa</taxon>
        <taxon>Ecdysozoa</taxon>
        <taxon>Arthropoda</taxon>
        <taxon>Hexapoda</taxon>
        <taxon>Insecta</taxon>
        <taxon>Pterygota</taxon>
        <taxon>Neoptera</taxon>
        <taxon>Endopterygota</taxon>
        <taxon>Hymenoptera</taxon>
        <taxon>Apocrita</taxon>
        <taxon>Aculeata</taxon>
        <taxon>Apoidea</taxon>
        <taxon>Anthophila</taxon>
        <taxon>Apidae</taxon>
        <taxon>Bombus</taxon>
        <taxon>Pyrobombus</taxon>
    </lineage>
</organism>
<proteinExistence type="predicted"/>
<evidence type="ECO:0000256" key="1">
    <source>
        <dbReference type="ARBA" id="ARBA00022553"/>
    </source>
</evidence>